<dbReference type="Gene3D" id="3.40.630.30">
    <property type="match status" value="1"/>
</dbReference>
<evidence type="ECO:0000256" key="3">
    <source>
        <dbReference type="ARBA" id="ARBA00023125"/>
    </source>
</evidence>
<dbReference type="InterPro" id="IPR000182">
    <property type="entry name" value="GNAT_dom"/>
</dbReference>
<dbReference type="InterPro" id="IPR002104">
    <property type="entry name" value="Integrase_catalytic"/>
</dbReference>
<dbReference type="SUPFAM" id="SSF56349">
    <property type="entry name" value="DNA breaking-rejoining enzymes"/>
    <property type="match status" value="1"/>
</dbReference>
<dbReference type="PANTHER" id="PTHR30629:SF2">
    <property type="entry name" value="PROPHAGE INTEGRASE INTS-RELATED"/>
    <property type="match status" value="1"/>
</dbReference>
<dbReference type="PROSITE" id="PS51186">
    <property type="entry name" value="GNAT"/>
    <property type="match status" value="1"/>
</dbReference>
<dbReference type="PROSITE" id="PS51898">
    <property type="entry name" value="TYR_RECOMBINASE"/>
    <property type="match status" value="1"/>
</dbReference>
<proteinExistence type="inferred from homology"/>
<name>A0A212K1W4_9DELT</name>
<organism evidence="7">
    <name type="scientific">uncultured delta proteobacterium</name>
    <dbReference type="NCBI Taxonomy" id="34034"/>
    <lineage>
        <taxon>Bacteria</taxon>
        <taxon>Deltaproteobacteria</taxon>
        <taxon>environmental samples</taxon>
    </lineage>
</organism>
<evidence type="ECO:0000259" key="5">
    <source>
        <dbReference type="PROSITE" id="PS51186"/>
    </source>
</evidence>
<sequence>MADKRLPTEKPGVFYREIEGDKPSKPIRMYYIRYRRGGRAGSLIEEPVGKSTEGMTPTKAAIIRAERMTGKAPTNKEDRRQKEKEKLLAQGRWTIARLWEEYKANKPNFKGIVTDENRFKNYLKDFAKLVPEEINTQMVDALRLRLTKSGKSAGTTKNALELLRRIINFGVKKGLCSWQDPSRLHFEMPRLNNIKTEMLTEEERKRLLDAIDASPNRKAANLMLMAYYTGMRRNELFKLKWEHIDFENGFINIVGEKQEGAKSNRDERIPLSQPVRELLGKVERSECPYVFPASDGKSRLTDVSNQVNTIKKAANLPKDFRPLHGLRHTFASVAVSNGVPLSHVQKLLTHKDPTLTQRYAHLEDQALKNSANNVGALLEITEKPETLTFAHADSTAEYAICTDIWLQASIVGHPFIEKDFWKGKQQAMTEQYLPASNVLLAYDEGVPVGFAATCGNILAALFVLPSRWKNGIGRKLLNHLFTEHQELELAVYRKNQRAVAFYTRMGFKPIRQQVCPHTGEQETVMHWTRP</sequence>
<dbReference type="AlphaFoldDB" id="A0A212K1W4"/>
<comment type="similarity">
    <text evidence="1">Belongs to the 'phage' integrase family.</text>
</comment>
<dbReference type="GO" id="GO:0006310">
    <property type="term" value="P:DNA recombination"/>
    <property type="evidence" value="ECO:0007669"/>
    <property type="project" value="UniProtKB-KW"/>
</dbReference>
<feature type="domain" description="Tyr recombinase" evidence="6">
    <location>
        <begin position="194"/>
        <end position="372"/>
    </location>
</feature>
<dbReference type="InterPro" id="IPR050808">
    <property type="entry name" value="Phage_Integrase"/>
</dbReference>
<dbReference type="CDD" id="cd00796">
    <property type="entry name" value="INT_Rci_Hp1_C"/>
    <property type="match status" value="1"/>
</dbReference>
<keyword evidence="4" id="KW-0233">DNA recombination</keyword>
<dbReference type="InterPro" id="IPR016181">
    <property type="entry name" value="Acyl_CoA_acyltransferase"/>
</dbReference>
<dbReference type="GO" id="GO:0003677">
    <property type="term" value="F:DNA binding"/>
    <property type="evidence" value="ECO:0007669"/>
    <property type="project" value="UniProtKB-KW"/>
</dbReference>
<dbReference type="CDD" id="cd04301">
    <property type="entry name" value="NAT_SF"/>
    <property type="match status" value="1"/>
</dbReference>
<dbReference type="InterPro" id="IPR011010">
    <property type="entry name" value="DNA_brk_join_enz"/>
</dbReference>
<gene>
    <name evidence="7" type="ORF">KL86DPRO_20536</name>
</gene>
<dbReference type="PANTHER" id="PTHR30629">
    <property type="entry name" value="PROPHAGE INTEGRASE"/>
    <property type="match status" value="1"/>
</dbReference>
<dbReference type="GO" id="GO:0015074">
    <property type="term" value="P:DNA integration"/>
    <property type="evidence" value="ECO:0007669"/>
    <property type="project" value="UniProtKB-KW"/>
</dbReference>
<keyword evidence="2" id="KW-0229">DNA integration</keyword>
<evidence type="ECO:0000259" key="6">
    <source>
        <dbReference type="PROSITE" id="PS51898"/>
    </source>
</evidence>
<dbReference type="SUPFAM" id="SSF55729">
    <property type="entry name" value="Acyl-CoA N-acyltransferases (Nat)"/>
    <property type="match status" value="1"/>
</dbReference>
<evidence type="ECO:0000313" key="7">
    <source>
        <dbReference type="EMBL" id="SBW05714.1"/>
    </source>
</evidence>
<evidence type="ECO:0000256" key="2">
    <source>
        <dbReference type="ARBA" id="ARBA00022908"/>
    </source>
</evidence>
<dbReference type="Pfam" id="PF13508">
    <property type="entry name" value="Acetyltransf_7"/>
    <property type="match status" value="1"/>
</dbReference>
<dbReference type="GO" id="GO:0016747">
    <property type="term" value="F:acyltransferase activity, transferring groups other than amino-acyl groups"/>
    <property type="evidence" value="ECO:0007669"/>
    <property type="project" value="InterPro"/>
</dbReference>
<evidence type="ECO:0000256" key="4">
    <source>
        <dbReference type="ARBA" id="ARBA00023172"/>
    </source>
</evidence>
<dbReference type="InterPro" id="IPR010998">
    <property type="entry name" value="Integrase_recombinase_N"/>
</dbReference>
<accession>A0A212K1W4</accession>
<keyword evidence="3" id="KW-0238">DNA-binding</keyword>
<evidence type="ECO:0000256" key="1">
    <source>
        <dbReference type="ARBA" id="ARBA00008857"/>
    </source>
</evidence>
<dbReference type="Pfam" id="PF00589">
    <property type="entry name" value="Phage_integrase"/>
    <property type="match status" value="1"/>
</dbReference>
<dbReference type="Gene3D" id="1.10.443.10">
    <property type="entry name" value="Intergrase catalytic core"/>
    <property type="match status" value="1"/>
</dbReference>
<dbReference type="InterPro" id="IPR013762">
    <property type="entry name" value="Integrase-like_cat_sf"/>
</dbReference>
<dbReference type="Gene3D" id="1.10.150.130">
    <property type="match status" value="1"/>
</dbReference>
<protein>
    <submittedName>
        <fullName evidence="7">Integrase family protein (Modular protein)</fullName>
    </submittedName>
</protein>
<reference evidence="7" key="1">
    <citation type="submission" date="2016-04" db="EMBL/GenBank/DDBJ databases">
        <authorList>
            <person name="Evans L.H."/>
            <person name="Alamgir A."/>
            <person name="Owens N."/>
            <person name="Weber N.D."/>
            <person name="Virtaneva K."/>
            <person name="Barbian K."/>
            <person name="Babar A."/>
            <person name="Rosenke K."/>
        </authorList>
    </citation>
    <scope>NUCLEOTIDE SEQUENCE</scope>
    <source>
        <strain evidence="7">86</strain>
    </source>
</reference>
<feature type="domain" description="N-acetyltransferase" evidence="5">
    <location>
        <begin position="396"/>
        <end position="530"/>
    </location>
</feature>
<dbReference type="EMBL" id="FLUQ01000002">
    <property type="protein sequence ID" value="SBW05714.1"/>
    <property type="molecule type" value="Genomic_DNA"/>
</dbReference>